<dbReference type="Proteomes" id="UP000265520">
    <property type="component" value="Unassembled WGS sequence"/>
</dbReference>
<name>A0A392P4M4_9FABA</name>
<accession>A0A392P4M4</accession>
<feature type="region of interest" description="Disordered" evidence="1">
    <location>
        <begin position="28"/>
        <end position="58"/>
    </location>
</feature>
<comment type="caution">
    <text evidence="2">The sequence shown here is derived from an EMBL/GenBank/DDBJ whole genome shotgun (WGS) entry which is preliminary data.</text>
</comment>
<evidence type="ECO:0000313" key="2">
    <source>
        <dbReference type="EMBL" id="MCI06380.1"/>
    </source>
</evidence>
<feature type="compositionally biased region" description="Polar residues" evidence="1">
    <location>
        <begin position="81"/>
        <end position="92"/>
    </location>
</feature>
<reference evidence="2 3" key="1">
    <citation type="journal article" date="2018" name="Front. Plant Sci.">
        <title>Red Clover (Trifolium pratense) and Zigzag Clover (T. medium) - A Picture of Genomic Similarities and Differences.</title>
        <authorList>
            <person name="Dluhosova J."/>
            <person name="Istvanek J."/>
            <person name="Nedelnik J."/>
            <person name="Repkova J."/>
        </authorList>
    </citation>
    <scope>NUCLEOTIDE SEQUENCE [LARGE SCALE GENOMIC DNA]</scope>
    <source>
        <strain evidence="3">cv. 10/8</strain>
        <tissue evidence="2">Leaf</tissue>
    </source>
</reference>
<dbReference type="EMBL" id="LXQA010061648">
    <property type="protein sequence ID" value="MCI06380.1"/>
    <property type="molecule type" value="Genomic_DNA"/>
</dbReference>
<evidence type="ECO:0000256" key="1">
    <source>
        <dbReference type="SAM" id="MobiDB-lite"/>
    </source>
</evidence>
<sequence>SINSSDDNNIVEYETHFRANDLSEIELKATNASDDQSIRQENEHPLNNNSTSTPKVKVQEQDEYIRIAADSEPEALEDTFNRQQDGGSTVTASGGDVDDNHMELSTSSSVTEGLHYSLLEIS</sequence>
<evidence type="ECO:0000313" key="3">
    <source>
        <dbReference type="Proteomes" id="UP000265520"/>
    </source>
</evidence>
<organism evidence="2 3">
    <name type="scientific">Trifolium medium</name>
    <dbReference type="NCBI Taxonomy" id="97028"/>
    <lineage>
        <taxon>Eukaryota</taxon>
        <taxon>Viridiplantae</taxon>
        <taxon>Streptophyta</taxon>
        <taxon>Embryophyta</taxon>
        <taxon>Tracheophyta</taxon>
        <taxon>Spermatophyta</taxon>
        <taxon>Magnoliopsida</taxon>
        <taxon>eudicotyledons</taxon>
        <taxon>Gunneridae</taxon>
        <taxon>Pentapetalae</taxon>
        <taxon>rosids</taxon>
        <taxon>fabids</taxon>
        <taxon>Fabales</taxon>
        <taxon>Fabaceae</taxon>
        <taxon>Papilionoideae</taxon>
        <taxon>50 kb inversion clade</taxon>
        <taxon>NPAAA clade</taxon>
        <taxon>Hologalegina</taxon>
        <taxon>IRL clade</taxon>
        <taxon>Trifolieae</taxon>
        <taxon>Trifolium</taxon>
    </lineage>
</organism>
<feature type="region of interest" description="Disordered" evidence="1">
    <location>
        <begin position="79"/>
        <end position="109"/>
    </location>
</feature>
<dbReference type="AlphaFoldDB" id="A0A392P4M4"/>
<feature type="non-terminal residue" evidence="2">
    <location>
        <position position="1"/>
    </location>
</feature>
<feature type="compositionally biased region" description="Polar residues" evidence="1">
    <location>
        <begin position="45"/>
        <end position="54"/>
    </location>
</feature>
<keyword evidence="3" id="KW-1185">Reference proteome</keyword>
<proteinExistence type="predicted"/>
<protein>
    <submittedName>
        <fullName evidence="2">Uncharacterized protein</fullName>
    </submittedName>
</protein>